<evidence type="ECO:0000256" key="5">
    <source>
        <dbReference type="ARBA" id="ARBA00023235"/>
    </source>
</evidence>
<evidence type="ECO:0000313" key="10">
    <source>
        <dbReference type="Proteomes" id="UP001596104"/>
    </source>
</evidence>
<dbReference type="EC" id="5.3.1.9" evidence="7"/>
<evidence type="ECO:0000256" key="4">
    <source>
        <dbReference type="ARBA" id="ARBA00023152"/>
    </source>
</evidence>
<keyword evidence="5 7" id="KW-0413">Isomerase</keyword>
<dbReference type="InterPro" id="IPR001672">
    <property type="entry name" value="G6P_Isomerase"/>
</dbReference>
<dbReference type="RefSeq" id="WP_377011295.1">
    <property type="nucleotide sequence ID" value="NZ_JBHSLV010000047.1"/>
</dbReference>
<dbReference type="Proteomes" id="UP001596104">
    <property type="component" value="Unassembled WGS sequence"/>
</dbReference>
<dbReference type="PROSITE" id="PS00174">
    <property type="entry name" value="P_GLUCOSE_ISOMERASE_2"/>
    <property type="match status" value="1"/>
</dbReference>
<comment type="caution">
    <text evidence="9">The sequence shown here is derived from an EMBL/GenBank/DDBJ whole genome shotgun (WGS) entry which is preliminary data.</text>
</comment>
<gene>
    <name evidence="7 9" type="primary">pgi</name>
    <name evidence="9" type="ORF">ACFPPC_22410</name>
</gene>
<comment type="function">
    <text evidence="7">Catalyzes the reversible isomerization of glucose-6-phosphate to fructose-6-phosphate.</text>
</comment>
<evidence type="ECO:0000256" key="2">
    <source>
        <dbReference type="ARBA" id="ARBA00006604"/>
    </source>
</evidence>
<dbReference type="InterPro" id="IPR046348">
    <property type="entry name" value="SIS_dom_sf"/>
</dbReference>
<keyword evidence="3 7" id="KW-0312">Gluconeogenesis</keyword>
<accession>A0ABW0HG42</accession>
<name>A0ABW0HG42_9HYPH</name>
<evidence type="ECO:0000313" key="9">
    <source>
        <dbReference type="EMBL" id="MFC5395387.1"/>
    </source>
</evidence>
<organism evidence="9 10">
    <name type="scientific">Bosea vestrisii</name>
    <dbReference type="NCBI Taxonomy" id="151416"/>
    <lineage>
        <taxon>Bacteria</taxon>
        <taxon>Pseudomonadati</taxon>
        <taxon>Pseudomonadota</taxon>
        <taxon>Alphaproteobacteria</taxon>
        <taxon>Hyphomicrobiales</taxon>
        <taxon>Boseaceae</taxon>
        <taxon>Bosea</taxon>
    </lineage>
</organism>
<evidence type="ECO:0000256" key="6">
    <source>
        <dbReference type="ARBA" id="ARBA00029321"/>
    </source>
</evidence>
<feature type="active site" description="Proton donor" evidence="7">
    <location>
        <position position="349"/>
    </location>
</feature>
<dbReference type="PANTHER" id="PTHR11469">
    <property type="entry name" value="GLUCOSE-6-PHOSPHATE ISOMERASE"/>
    <property type="match status" value="1"/>
</dbReference>
<dbReference type="PROSITE" id="PS51463">
    <property type="entry name" value="P_GLUCOSE_ISOMERASE_3"/>
    <property type="match status" value="1"/>
</dbReference>
<protein>
    <recommendedName>
        <fullName evidence="7">Glucose-6-phosphate isomerase</fullName>
        <shortName evidence="7">GPI</shortName>
        <ecNumber evidence="7">5.3.1.9</ecNumber>
    </recommendedName>
    <alternativeName>
        <fullName evidence="7">Phosphoglucose isomerase</fullName>
        <shortName evidence="7">PGI</shortName>
    </alternativeName>
    <alternativeName>
        <fullName evidence="7">Phosphohexose isomerase</fullName>
        <shortName evidence="7">PHI</shortName>
    </alternativeName>
</protein>
<keyword evidence="7" id="KW-0963">Cytoplasm</keyword>
<dbReference type="EMBL" id="JBHSLV010000047">
    <property type="protein sequence ID" value="MFC5395387.1"/>
    <property type="molecule type" value="Genomic_DNA"/>
</dbReference>
<comment type="pathway">
    <text evidence="7">Carbohydrate biosynthesis; gluconeogenesis.</text>
</comment>
<dbReference type="InterPro" id="IPR035482">
    <property type="entry name" value="SIS_PGI_2"/>
</dbReference>
<comment type="subcellular location">
    <subcellularLocation>
        <location evidence="7">Cytoplasm</location>
    </subcellularLocation>
</comment>
<evidence type="ECO:0000256" key="7">
    <source>
        <dbReference type="HAMAP-Rule" id="MF_00473"/>
    </source>
</evidence>
<dbReference type="InterPro" id="IPR023096">
    <property type="entry name" value="G6P_Isomerase_C"/>
</dbReference>
<dbReference type="CDD" id="cd05016">
    <property type="entry name" value="SIS_PGI_2"/>
    <property type="match status" value="1"/>
</dbReference>
<feature type="active site" evidence="7">
    <location>
        <position position="380"/>
    </location>
</feature>
<dbReference type="CDD" id="cd05015">
    <property type="entry name" value="SIS_PGI_1"/>
    <property type="match status" value="1"/>
</dbReference>
<keyword evidence="4 7" id="KW-0324">Glycolysis</keyword>
<dbReference type="NCBIfam" id="NF001211">
    <property type="entry name" value="PRK00179.1"/>
    <property type="match status" value="1"/>
</dbReference>
<keyword evidence="10" id="KW-1185">Reference proteome</keyword>
<comment type="pathway">
    <text evidence="1 7 8">Carbohydrate degradation; glycolysis; D-glyceraldehyde 3-phosphate and glycerone phosphate from D-glucose: step 2/4.</text>
</comment>
<dbReference type="PROSITE" id="PS00765">
    <property type="entry name" value="P_GLUCOSE_ISOMERASE_1"/>
    <property type="match status" value="1"/>
</dbReference>
<dbReference type="HAMAP" id="MF_00473">
    <property type="entry name" value="G6P_isomerase"/>
    <property type="match status" value="1"/>
</dbReference>
<dbReference type="Pfam" id="PF00342">
    <property type="entry name" value="PGI"/>
    <property type="match status" value="1"/>
</dbReference>
<reference evidence="10" key="1">
    <citation type="journal article" date="2019" name="Int. J. Syst. Evol. Microbiol.">
        <title>The Global Catalogue of Microorganisms (GCM) 10K type strain sequencing project: providing services to taxonomists for standard genome sequencing and annotation.</title>
        <authorList>
            <consortium name="The Broad Institute Genomics Platform"/>
            <consortium name="The Broad Institute Genome Sequencing Center for Infectious Disease"/>
            <person name="Wu L."/>
            <person name="Ma J."/>
        </authorList>
    </citation>
    <scope>NUCLEOTIDE SEQUENCE [LARGE SCALE GENOMIC DNA]</scope>
    <source>
        <strain evidence="10">CGMCC 1.16326</strain>
    </source>
</reference>
<comment type="catalytic activity">
    <reaction evidence="6 7 8">
        <text>alpha-D-glucose 6-phosphate = beta-D-fructose 6-phosphate</text>
        <dbReference type="Rhea" id="RHEA:11816"/>
        <dbReference type="ChEBI" id="CHEBI:57634"/>
        <dbReference type="ChEBI" id="CHEBI:58225"/>
        <dbReference type="EC" id="5.3.1.9"/>
    </reaction>
</comment>
<evidence type="ECO:0000256" key="3">
    <source>
        <dbReference type="ARBA" id="ARBA00022432"/>
    </source>
</evidence>
<dbReference type="SUPFAM" id="SSF53697">
    <property type="entry name" value="SIS domain"/>
    <property type="match status" value="1"/>
</dbReference>
<feature type="active site" evidence="7">
    <location>
        <position position="509"/>
    </location>
</feature>
<evidence type="ECO:0000256" key="8">
    <source>
        <dbReference type="RuleBase" id="RU000612"/>
    </source>
</evidence>
<dbReference type="InterPro" id="IPR035476">
    <property type="entry name" value="SIS_PGI_1"/>
</dbReference>
<comment type="similarity">
    <text evidence="2 7 8">Belongs to the GPI family.</text>
</comment>
<dbReference type="GO" id="GO:0004347">
    <property type="term" value="F:glucose-6-phosphate isomerase activity"/>
    <property type="evidence" value="ECO:0007669"/>
    <property type="project" value="UniProtKB-EC"/>
</dbReference>
<dbReference type="Gene3D" id="1.10.1390.10">
    <property type="match status" value="1"/>
</dbReference>
<proteinExistence type="inferred from homology"/>
<dbReference type="InterPro" id="IPR018189">
    <property type="entry name" value="Phosphoglucose_isomerase_CS"/>
</dbReference>
<dbReference type="PANTHER" id="PTHR11469:SF1">
    <property type="entry name" value="GLUCOSE-6-PHOSPHATE ISOMERASE"/>
    <property type="match status" value="1"/>
</dbReference>
<sequence>MIVLEKAWADLAAHRTRTVSQHLRELFAADDKRFSSFSARLDDLLLDYSKTAVNAETMELLLALAEAADVAAKRDAMFAGEPINTTEGRAVLHTALRNQSGRPVIVDGVDVMPEIKAVLERMSAFAEGIRGGSIAASDGRPFTDIVNIGIGGSDLGPVMATLALAPYHDGPRLHYVSNVDGAHIADTLAKLDPARTLVIVASKTFTTIETMTNAATARRWIAGALGEDAVARHFAAVSTALDKVAAFGIQPDRIFGFWDWVGGRYSVWSAIGLPVMIAIGPENFRAFLAGAHAMDEHFRTAPLAKNLPVLFALIGLWHRETCGYPARAVLPYDQRLARLPAYLQQLDMESNGKRVHKAGGAVTRPTGPLVWGEPGTNGQHAFFQLLHQGTDIIPCEFLVAAEGHEPELAHQHRLLLANCLAQSEAMMKGRTLEEAKAQLVKQGLSPDAVEQLAPHKVFPGNRPSVTIAYRKLDPFTLGRLIALYEHRVFVEAAVFDINAFDQWGVELGKELATALRPVIEGKAPAEAHDASTAGLARYLTGR</sequence>
<dbReference type="Gene3D" id="3.40.50.10490">
    <property type="entry name" value="Glucose-6-phosphate isomerase like protein, domain 1"/>
    <property type="match status" value="2"/>
</dbReference>
<evidence type="ECO:0000256" key="1">
    <source>
        <dbReference type="ARBA" id="ARBA00004926"/>
    </source>
</evidence>
<dbReference type="PRINTS" id="PR00662">
    <property type="entry name" value="G6PISOMERASE"/>
</dbReference>